<sequence>MENVEGQKFVFPDIYQFPPFFTKQVNERTWKAQCTSWIDLILSYCEHYKIWTLDLDRTRSSTQDTSTPHGEIDGELFRNPSINRGLNIEVIREIFRQMVDQGRGEWDKGESTDLVDYSDSYIKGNKTSGKETTLLVYFKSPQEWANVITDWIDRSGQNGTVFTLYELSYGELVEGEPFYSIHPAILRRVVDILVQRGKAALMTGDGNRIAGVKIL</sequence>
<dbReference type="GO" id="GO:0042803">
    <property type="term" value="F:protein homodimerization activity"/>
    <property type="evidence" value="ECO:0007669"/>
    <property type="project" value="TreeGrafter"/>
</dbReference>
<dbReference type="AlphaFoldDB" id="A0A060T3H2"/>
<organism evidence="4">
    <name type="scientific">Blastobotrys adeninivorans</name>
    <name type="common">Yeast</name>
    <name type="synonym">Arxula adeninivorans</name>
    <dbReference type="NCBI Taxonomy" id="409370"/>
    <lineage>
        <taxon>Eukaryota</taxon>
        <taxon>Fungi</taxon>
        <taxon>Dikarya</taxon>
        <taxon>Ascomycota</taxon>
        <taxon>Saccharomycotina</taxon>
        <taxon>Dipodascomycetes</taxon>
        <taxon>Dipodascales</taxon>
        <taxon>Trichomonascaceae</taxon>
        <taxon>Blastobotrys</taxon>
    </lineage>
</organism>
<reference evidence="4" key="2">
    <citation type="submission" date="2014-06" db="EMBL/GenBank/DDBJ databases">
        <title>The complete genome of Blastobotrys (Arxula) adeninivorans LS3 - a yeast of biotechnological interest.</title>
        <authorList>
            <person name="Kunze G."/>
            <person name="Gaillardin C."/>
            <person name="Czernicka M."/>
            <person name="Durrens P."/>
            <person name="Martin T."/>
            <person name="Boer E."/>
            <person name="Gabaldon T."/>
            <person name="Cruz J."/>
            <person name="Talla E."/>
            <person name="Marck C."/>
            <person name="Goffeau A."/>
            <person name="Barbe V."/>
            <person name="Baret P."/>
            <person name="Baronian K."/>
            <person name="Beier S."/>
            <person name="Bleykasten C."/>
            <person name="Bode R."/>
            <person name="Casaregola S."/>
            <person name="Despons L."/>
            <person name="Fairhead C."/>
            <person name="Giersberg M."/>
            <person name="Gierski P."/>
            <person name="Hahnel U."/>
            <person name="Hartmann A."/>
            <person name="Jankowska D."/>
            <person name="Jubin C."/>
            <person name="Jung P."/>
            <person name="Lafontaine I."/>
            <person name="Leh-Louis V."/>
            <person name="Lemaire M."/>
            <person name="Marcet-Houben M."/>
            <person name="Mascher M."/>
            <person name="Morel G."/>
            <person name="Richard G.-F."/>
            <person name="Riechen J."/>
            <person name="Sacerdot C."/>
            <person name="Sarkar A."/>
            <person name="Savel G."/>
            <person name="Schacherer J."/>
            <person name="Sherman D."/>
            <person name="Straub M.-L."/>
            <person name="Stein N."/>
            <person name="Thierry A."/>
            <person name="Trautwein-Schult A."/>
            <person name="Westhof E."/>
            <person name="Worch S."/>
            <person name="Dujon B."/>
            <person name="Souciet J.-L."/>
            <person name="Wincker P."/>
            <person name="Scholz U."/>
            <person name="Neuveglise N."/>
        </authorList>
    </citation>
    <scope>NUCLEOTIDE SEQUENCE</scope>
    <source>
        <strain evidence="4">LS3</strain>
    </source>
</reference>
<dbReference type="Gene3D" id="1.10.10.570">
    <property type="entry name" value="Winged helix' DNA-binding domain. Chain C. Domain 1"/>
    <property type="match status" value="1"/>
</dbReference>
<dbReference type="PANTHER" id="PTHR13149">
    <property type="entry name" value="VACUOLAR PROTEIN SORTING-ASSOCIATED PROTEIN VPS25"/>
    <property type="match status" value="1"/>
</dbReference>
<evidence type="ECO:0000256" key="1">
    <source>
        <dbReference type="ARBA" id="ARBA00009674"/>
    </source>
</evidence>
<dbReference type="InterPro" id="IPR036388">
    <property type="entry name" value="WH-like_DNA-bd_sf"/>
</dbReference>
<dbReference type="PhylomeDB" id="A0A060T3H2"/>
<comment type="similarity">
    <text evidence="1">Belongs to the VPS25 family.</text>
</comment>
<evidence type="ECO:0000256" key="3">
    <source>
        <dbReference type="ARBA" id="ARBA00022927"/>
    </source>
</evidence>
<dbReference type="PANTHER" id="PTHR13149:SF0">
    <property type="entry name" value="VACUOLAR PROTEIN-SORTING-ASSOCIATED PROTEIN 25"/>
    <property type="match status" value="1"/>
</dbReference>
<evidence type="ECO:0000256" key="2">
    <source>
        <dbReference type="ARBA" id="ARBA00022448"/>
    </source>
</evidence>
<name>A0A060T3H2_BLAAD</name>
<evidence type="ECO:0000313" key="4">
    <source>
        <dbReference type="EMBL" id="CDP35349.1"/>
    </source>
</evidence>
<keyword evidence="2" id="KW-0813">Transport</keyword>
<dbReference type="GO" id="GO:0043328">
    <property type="term" value="P:protein transport to vacuole involved in ubiquitin-dependent protein catabolic process via the multivesicular body sorting pathway"/>
    <property type="evidence" value="ECO:0007669"/>
    <property type="project" value="TreeGrafter"/>
</dbReference>
<dbReference type="InterPro" id="IPR008570">
    <property type="entry name" value="ESCRT-II_cplx_Vps25-sub"/>
</dbReference>
<accession>A0A060T3H2</accession>
<dbReference type="GO" id="GO:0000814">
    <property type="term" value="C:ESCRT II complex"/>
    <property type="evidence" value="ECO:0007669"/>
    <property type="project" value="InterPro"/>
</dbReference>
<proteinExistence type="inferred from homology"/>
<dbReference type="EMBL" id="HG937693">
    <property type="protein sequence ID" value="CDP35349.1"/>
    <property type="molecule type" value="Genomic_DNA"/>
</dbReference>
<dbReference type="InterPro" id="IPR036390">
    <property type="entry name" value="WH_DNA-bd_sf"/>
</dbReference>
<gene>
    <name evidence="4" type="ORF">GNLVRS02_ARAD1C33374g</name>
</gene>
<keyword evidence="3" id="KW-0653">Protein transport</keyword>
<dbReference type="GO" id="GO:0005198">
    <property type="term" value="F:structural molecule activity"/>
    <property type="evidence" value="ECO:0007669"/>
    <property type="project" value="TreeGrafter"/>
</dbReference>
<reference evidence="4" key="1">
    <citation type="submission" date="2014-02" db="EMBL/GenBank/DDBJ databases">
        <authorList>
            <person name="Genoscope - CEA"/>
        </authorList>
    </citation>
    <scope>NUCLEOTIDE SEQUENCE</scope>
    <source>
        <strain evidence="4">LS3</strain>
    </source>
</reference>
<dbReference type="SUPFAM" id="SSF46785">
    <property type="entry name" value="Winged helix' DNA-binding domain"/>
    <property type="match status" value="2"/>
</dbReference>
<dbReference type="InterPro" id="IPR014041">
    <property type="entry name" value="ESCRT-II_cplx_Vps25-sub_N"/>
</dbReference>
<protein>
    <submittedName>
        <fullName evidence="4">ARAD1C33374p</fullName>
    </submittedName>
</protein>
<dbReference type="Gene3D" id="1.10.10.10">
    <property type="entry name" value="Winged helix-like DNA-binding domain superfamily/Winged helix DNA-binding domain"/>
    <property type="match status" value="1"/>
</dbReference>
<dbReference type="Pfam" id="PF05871">
    <property type="entry name" value="ESCRT-II"/>
    <property type="match status" value="1"/>
</dbReference>